<name>A0AAU8HXU2_9CAUD</name>
<proteinExistence type="predicted"/>
<accession>A0AAU8HXU2</accession>
<keyword evidence="1" id="KW-0175">Coiled coil</keyword>
<dbReference type="Pfam" id="PF11056">
    <property type="entry name" value="UvsY"/>
    <property type="match status" value="1"/>
</dbReference>
<feature type="coiled-coil region" evidence="1">
    <location>
        <begin position="133"/>
        <end position="160"/>
    </location>
</feature>
<dbReference type="EMBL" id="PP429226">
    <property type="protein sequence ID" value="XCI77384.1"/>
    <property type="molecule type" value="Genomic_DNA"/>
</dbReference>
<organism evidence="2">
    <name type="scientific">Rhizobium phage LG08</name>
    <dbReference type="NCBI Taxonomy" id="3129229"/>
    <lineage>
        <taxon>Viruses</taxon>
        <taxon>Duplodnaviria</taxon>
        <taxon>Heunggongvirae</taxon>
        <taxon>Uroviricota</taxon>
        <taxon>Caudoviricetes</taxon>
    </lineage>
</organism>
<reference evidence="2" key="1">
    <citation type="submission" date="2024-03" db="EMBL/GenBank/DDBJ databases">
        <authorList>
            <person name="Chantapakul B."/>
            <person name="Wang S."/>
        </authorList>
    </citation>
    <scope>NUCLEOTIDE SEQUENCE</scope>
</reference>
<dbReference type="InterPro" id="IPR021289">
    <property type="entry name" value="UvsY"/>
</dbReference>
<feature type="coiled-coil region" evidence="1">
    <location>
        <begin position="74"/>
        <end position="101"/>
    </location>
</feature>
<evidence type="ECO:0000256" key="1">
    <source>
        <dbReference type="SAM" id="Coils"/>
    </source>
</evidence>
<evidence type="ECO:0000313" key="2">
    <source>
        <dbReference type="EMBL" id="XCI77384.1"/>
    </source>
</evidence>
<gene>
    <name evidence="2" type="ORF">LDCGVIBL_CDS0026</name>
</gene>
<sequence>MASRRSDYRISRWTLSTATFMRTLKILSDHEENDKKSFLEKLLDSWEADAEIGNDLSSEQRRISKLHSKYFNQLIRVNMRLSELEDELEEAETKESLYLKGRAHEDEYKRRPHNLIINTKDELNLYLNANIPIRTLRKRVRSAKDSKAALEEILKQINSRSFRINGILDNEKFKAGLNK</sequence>
<protein>
    <submittedName>
        <fullName evidence="2">Uncharacterized protein</fullName>
    </submittedName>
</protein>